<evidence type="ECO:0008006" key="3">
    <source>
        <dbReference type="Google" id="ProtNLM"/>
    </source>
</evidence>
<reference evidence="1 2" key="1">
    <citation type="submission" date="2015-06" db="EMBL/GenBank/DDBJ databases">
        <title>Genome sequencing of Thermotogales isolates from hydrothermal vents.</title>
        <authorList>
            <person name="Haverkamp T.H."/>
            <person name="Kublanov I.V."/>
            <person name="Nesbo C.L."/>
        </authorList>
    </citation>
    <scope>NUCLEOTIDE SEQUENCE [LARGE SCALE GENOMIC DNA]</scope>
    <source>
        <strain evidence="2">ik275mar</strain>
    </source>
</reference>
<sequence length="181" mass="21365">MTIIEYINKNLSGIYLIVKDSEKREYQVRLIAIKKNGIIEIESIELFTIGKRLLLNIPVKEALLALVGEIIDNEEKRYFLKTDEKIGVIQRRKEKRFPFFKRGKCNNEKLVIVDVSKSGLQFFSENDLELEKEVEILIDEYKIKITPIWKIFEEEIYRIGGKVSKESINNWQTIIKNNERV</sequence>
<evidence type="ECO:0000313" key="2">
    <source>
        <dbReference type="Proteomes" id="UP000242616"/>
    </source>
</evidence>
<dbReference type="RefSeq" id="WP_075666422.1">
    <property type="nucleotide sequence ID" value="NZ_LBFC01000022.1"/>
</dbReference>
<keyword evidence="2" id="KW-1185">Reference proteome</keyword>
<protein>
    <recommendedName>
        <fullName evidence="3">PilZ domain-containing protein</fullName>
    </recommendedName>
</protein>
<proteinExistence type="predicted"/>
<organism evidence="1 2">
    <name type="scientific">Thermosipho affectus</name>
    <dbReference type="NCBI Taxonomy" id="660294"/>
    <lineage>
        <taxon>Bacteria</taxon>
        <taxon>Thermotogati</taxon>
        <taxon>Thermotogota</taxon>
        <taxon>Thermotogae</taxon>
        <taxon>Thermotogales</taxon>
        <taxon>Fervidobacteriaceae</taxon>
        <taxon>Thermosipho</taxon>
    </lineage>
</organism>
<comment type="caution">
    <text evidence="1">The sequence shown here is derived from an EMBL/GenBank/DDBJ whole genome shotgun (WGS) entry which is preliminary data.</text>
</comment>
<evidence type="ECO:0000313" key="1">
    <source>
        <dbReference type="EMBL" id="ONN26759.1"/>
    </source>
</evidence>
<dbReference type="Proteomes" id="UP000242616">
    <property type="component" value="Unassembled WGS sequence"/>
</dbReference>
<gene>
    <name evidence="1" type="ORF">XJ44_07795</name>
</gene>
<name>A0ABX3IG04_9BACT</name>
<accession>A0ABX3IG04</accession>
<dbReference type="EMBL" id="LBFC01000022">
    <property type="protein sequence ID" value="ONN26759.1"/>
    <property type="molecule type" value="Genomic_DNA"/>
</dbReference>